<sequence length="393" mass="43501">MAKQQPLRILHCFRSPIGGIFRHVRDLVEEHSKAGHEIGILCDSSTGGEYEDSLFDDIRPYLSLGLTRVPIRRSISPSDIATMWDTYKKIKSLRPDVLHGHGAKGGVLARLAGSVLRVNRYRVARLYTAHGGSLHYSRSSLSGQFVLRMERLQEYFTDALVFICEYERDTYARKVGRPRTKTRLIYNGIGERDFEPIPTRSDAVHFIYVGMLRDLKGPDLFVDAFAKTERLLGRPLSALMIGDGPDRDRYREMMVERGLGKRIGMLPAMRVHEAFSMAQNLVVPSRAEAMPYIVLEGLGAGKTIIASRVGGIPEVLGADSAALVEPGNSDDLARVMAETLSTPDWHARTMPKPEAVKAVFSSAVMARDVLKLYHELVNPTAGPTAGQAMPVAS</sequence>
<dbReference type="Proteomes" id="UP000758022">
    <property type="component" value="Unassembled WGS sequence"/>
</dbReference>
<dbReference type="Pfam" id="PF13439">
    <property type="entry name" value="Glyco_transf_4"/>
    <property type="match status" value="1"/>
</dbReference>
<dbReference type="SUPFAM" id="SSF53756">
    <property type="entry name" value="UDP-Glycosyltransferase/glycogen phosphorylase"/>
    <property type="match status" value="1"/>
</dbReference>
<organism evidence="3 4">
    <name type="scientific">Rhizobium laguerreae</name>
    <dbReference type="NCBI Taxonomy" id="1076926"/>
    <lineage>
        <taxon>Bacteria</taxon>
        <taxon>Pseudomonadati</taxon>
        <taxon>Pseudomonadota</taxon>
        <taxon>Alphaproteobacteria</taxon>
        <taxon>Hyphomicrobiales</taxon>
        <taxon>Rhizobiaceae</taxon>
        <taxon>Rhizobium/Agrobacterium group</taxon>
        <taxon>Rhizobium</taxon>
    </lineage>
</organism>
<dbReference type="Gene3D" id="3.40.50.2000">
    <property type="entry name" value="Glycogen Phosphorylase B"/>
    <property type="match status" value="2"/>
</dbReference>
<proteinExistence type="predicted"/>
<evidence type="ECO:0000313" key="4">
    <source>
        <dbReference type="Proteomes" id="UP000758022"/>
    </source>
</evidence>
<dbReference type="Pfam" id="PF00534">
    <property type="entry name" value="Glycos_transf_1"/>
    <property type="match status" value="1"/>
</dbReference>
<name>A0AB35FLE9_9HYPH</name>
<dbReference type="CDD" id="cd03801">
    <property type="entry name" value="GT4_PimA-like"/>
    <property type="match status" value="1"/>
</dbReference>
<dbReference type="AlphaFoldDB" id="A0AB35FLE9"/>
<dbReference type="InterPro" id="IPR028098">
    <property type="entry name" value="Glyco_trans_4-like_N"/>
</dbReference>
<gene>
    <name evidence="3" type="ORF">HFO74_28705</name>
</gene>
<dbReference type="GO" id="GO:0016757">
    <property type="term" value="F:glycosyltransferase activity"/>
    <property type="evidence" value="ECO:0007669"/>
    <property type="project" value="InterPro"/>
</dbReference>
<feature type="domain" description="Glycosyl transferase family 1" evidence="1">
    <location>
        <begin position="194"/>
        <end position="344"/>
    </location>
</feature>
<accession>A0AB35FLE9</accession>
<protein>
    <submittedName>
        <fullName evidence="3">Glycosyltransferase family 4 protein</fullName>
    </submittedName>
</protein>
<dbReference type="RefSeq" id="WP_168254952.1">
    <property type="nucleotide sequence ID" value="NZ_JAAXQQ010000011.1"/>
</dbReference>
<dbReference type="EMBL" id="JAAXQQ010000011">
    <property type="protein sequence ID" value="MBY3067355.1"/>
    <property type="molecule type" value="Genomic_DNA"/>
</dbReference>
<evidence type="ECO:0000259" key="1">
    <source>
        <dbReference type="Pfam" id="PF00534"/>
    </source>
</evidence>
<feature type="domain" description="Glycosyltransferase subfamily 4-like N-terminal" evidence="2">
    <location>
        <begin position="17"/>
        <end position="189"/>
    </location>
</feature>
<dbReference type="InterPro" id="IPR001296">
    <property type="entry name" value="Glyco_trans_1"/>
</dbReference>
<reference evidence="3" key="1">
    <citation type="submission" date="2020-04" db="EMBL/GenBank/DDBJ databases">
        <title>Global-level population genomics supports evidence of horizontal gene transfer on evolution of Rhizobia in Lentils.</title>
        <authorList>
            <person name="Gai Y."/>
            <person name="Cook D."/>
            <person name="Riely B."/>
        </authorList>
    </citation>
    <scope>NUCLEOTIDE SEQUENCE</scope>
    <source>
        <strain evidence="3">TLR9</strain>
    </source>
</reference>
<dbReference type="PANTHER" id="PTHR45871:SF1">
    <property type="entry name" value="PHOSPHATIDYLINOSITOL N-ACETYLGLUCOSAMINYLTRANSFERASE SUBUNIT A"/>
    <property type="match status" value="1"/>
</dbReference>
<evidence type="ECO:0000313" key="3">
    <source>
        <dbReference type="EMBL" id="MBY3067355.1"/>
    </source>
</evidence>
<comment type="caution">
    <text evidence="3">The sequence shown here is derived from an EMBL/GenBank/DDBJ whole genome shotgun (WGS) entry which is preliminary data.</text>
</comment>
<dbReference type="PANTHER" id="PTHR45871">
    <property type="entry name" value="N-ACETYLGLUCOSAMINYL-PHOSPHATIDYLINOSITOL BIOSYNTHETIC PROTEIN"/>
    <property type="match status" value="1"/>
</dbReference>
<evidence type="ECO:0000259" key="2">
    <source>
        <dbReference type="Pfam" id="PF13439"/>
    </source>
</evidence>